<gene>
    <name evidence="3" type="ORF">COCON_G00216600</name>
</gene>
<sequence length="616" mass="70861">MRRSEVLSAESVACLNTALGCLKNIWEEIGIPEDQRIQRTEAVKNYIKGLLDMMILEEENLRKSLRSSIEKSRKELDTLCRELQLSPFKGDSGTMLQVDKDLRVRVEALMKQKSQRMQELKDLREQDQDLCDILCTDSFSLIPDAHTVPSLQQLQHFRQHLASLAAEKERRRSVFVGLKKQIILCMEDLEQLPDTSFERDVVHEDEDAFCLSEENIASLRLLLSTLEKRKAETAERCGVCRSRIRELWDRLELCQEERDALHQHMASSKKRNLEALQAELSRLEEMKLGRIRDLIKGIRLEMASYWDLCFLSAEEQQAFIPYCSDDFTEELLAVHRAELQQLKQRYEAHRELFDSVRGWEDSWKLFLELEKKATDPSRFNNRGGNLLKEEKQRTDLLKSLTKLEKKLKVQMEAWTEQEGQEFLVRGHNFLQFVEAHWERHRTEKEREKLERHLKKSRQTEEDMLYGTVKRTPSKHKLPGNNTPGKTRKLNGTSSTLRSALGTLCLSPGPRPALTASKALFARTPGRPGRPRAGLPEQNKENVSNPNRKDVGAASGSPATPQRNVSINSVASTYSEFARDLSKVSRSPCNMGALNSTALTPVHWEEKRAERPPMSGF</sequence>
<feature type="compositionally biased region" description="Low complexity" evidence="2">
    <location>
        <begin position="524"/>
        <end position="533"/>
    </location>
</feature>
<dbReference type="GO" id="GO:1990023">
    <property type="term" value="C:mitotic spindle midzone"/>
    <property type="evidence" value="ECO:0007669"/>
    <property type="project" value="TreeGrafter"/>
</dbReference>
<feature type="region of interest" description="Disordered" evidence="2">
    <location>
        <begin position="444"/>
        <end position="492"/>
    </location>
</feature>
<dbReference type="AlphaFoldDB" id="A0A9Q1HPF6"/>
<dbReference type="Proteomes" id="UP001152803">
    <property type="component" value="Unassembled WGS sequence"/>
</dbReference>
<dbReference type="PANTHER" id="PTHR19321:SF1">
    <property type="entry name" value="PROTEIN REGULATOR OF CYTOKINESIS 1"/>
    <property type="match status" value="1"/>
</dbReference>
<comment type="caution">
    <text evidence="3">The sequence shown here is derived from an EMBL/GenBank/DDBJ whole genome shotgun (WGS) entry which is preliminary data.</text>
</comment>
<reference evidence="3" key="1">
    <citation type="journal article" date="2023" name="Science">
        <title>Genome structures resolve the early diversification of teleost fishes.</title>
        <authorList>
            <person name="Parey E."/>
            <person name="Louis A."/>
            <person name="Montfort J."/>
            <person name="Bouchez O."/>
            <person name="Roques C."/>
            <person name="Iampietro C."/>
            <person name="Lluch J."/>
            <person name="Castinel A."/>
            <person name="Donnadieu C."/>
            <person name="Desvignes T."/>
            <person name="Floi Bucao C."/>
            <person name="Jouanno E."/>
            <person name="Wen M."/>
            <person name="Mejri S."/>
            <person name="Dirks R."/>
            <person name="Jansen H."/>
            <person name="Henkel C."/>
            <person name="Chen W.J."/>
            <person name="Zahm M."/>
            <person name="Cabau C."/>
            <person name="Klopp C."/>
            <person name="Thompson A.W."/>
            <person name="Robinson-Rechavi M."/>
            <person name="Braasch I."/>
            <person name="Lecointre G."/>
            <person name="Bobe J."/>
            <person name="Postlethwait J.H."/>
            <person name="Berthelot C."/>
            <person name="Roest Crollius H."/>
            <person name="Guiguen Y."/>
        </authorList>
    </citation>
    <scope>NUCLEOTIDE SEQUENCE</scope>
    <source>
        <strain evidence="3">Concon-B</strain>
    </source>
</reference>
<keyword evidence="1" id="KW-0175">Coiled coil</keyword>
<evidence type="ECO:0000256" key="2">
    <source>
        <dbReference type="SAM" id="MobiDB-lite"/>
    </source>
</evidence>
<evidence type="ECO:0008006" key="5">
    <source>
        <dbReference type="Google" id="ProtNLM"/>
    </source>
</evidence>
<dbReference type="PANTHER" id="PTHR19321">
    <property type="entry name" value="PROTEIN REGULATOR OF CYTOKINESIS 1 PRC1-RELATED"/>
    <property type="match status" value="1"/>
</dbReference>
<accession>A0A9Q1HPF6</accession>
<feature type="region of interest" description="Disordered" evidence="2">
    <location>
        <begin position="520"/>
        <end position="566"/>
    </location>
</feature>
<name>A0A9Q1HPF6_CONCO</name>
<proteinExistence type="predicted"/>
<protein>
    <recommendedName>
        <fullName evidence="5">Protein regulator of cytokinesis 1</fullName>
    </recommendedName>
</protein>
<organism evidence="3 4">
    <name type="scientific">Conger conger</name>
    <name type="common">Conger eel</name>
    <name type="synonym">Muraena conger</name>
    <dbReference type="NCBI Taxonomy" id="82655"/>
    <lineage>
        <taxon>Eukaryota</taxon>
        <taxon>Metazoa</taxon>
        <taxon>Chordata</taxon>
        <taxon>Craniata</taxon>
        <taxon>Vertebrata</taxon>
        <taxon>Euteleostomi</taxon>
        <taxon>Actinopterygii</taxon>
        <taxon>Neopterygii</taxon>
        <taxon>Teleostei</taxon>
        <taxon>Anguilliformes</taxon>
        <taxon>Congridae</taxon>
        <taxon>Conger</taxon>
    </lineage>
</organism>
<dbReference type="OrthoDB" id="642895at2759"/>
<dbReference type="InterPro" id="IPR007145">
    <property type="entry name" value="MAP65_Ase1_PRC1"/>
</dbReference>
<evidence type="ECO:0000256" key="1">
    <source>
        <dbReference type="SAM" id="Coils"/>
    </source>
</evidence>
<keyword evidence="4" id="KW-1185">Reference proteome</keyword>
<feature type="compositionally biased region" description="Polar residues" evidence="2">
    <location>
        <begin position="479"/>
        <end position="492"/>
    </location>
</feature>
<dbReference type="Gene3D" id="1.20.58.1520">
    <property type="match status" value="1"/>
</dbReference>
<evidence type="ECO:0000313" key="3">
    <source>
        <dbReference type="EMBL" id="KAJ8252348.1"/>
    </source>
</evidence>
<dbReference type="Pfam" id="PF03999">
    <property type="entry name" value="MAP65_ASE1"/>
    <property type="match status" value="1"/>
</dbReference>
<dbReference type="GO" id="GO:0008017">
    <property type="term" value="F:microtubule binding"/>
    <property type="evidence" value="ECO:0007669"/>
    <property type="project" value="InterPro"/>
</dbReference>
<dbReference type="GO" id="GO:0051256">
    <property type="term" value="P:mitotic spindle midzone assembly"/>
    <property type="evidence" value="ECO:0007669"/>
    <property type="project" value="TreeGrafter"/>
</dbReference>
<evidence type="ECO:0000313" key="4">
    <source>
        <dbReference type="Proteomes" id="UP001152803"/>
    </source>
</evidence>
<feature type="coiled-coil region" evidence="1">
    <location>
        <begin position="55"/>
        <end position="130"/>
    </location>
</feature>
<dbReference type="GO" id="GO:0005737">
    <property type="term" value="C:cytoplasm"/>
    <property type="evidence" value="ECO:0007669"/>
    <property type="project" value="TreeGrafter"/>
</dbReference>
<dbReference type="PROSITE" id="PS51257">
    <property type="entry name" value="PROKAR_LIPOPROTEIN"/>
    <property type="match status" value="1"/>
</dbReference>
<feature type="compositionally biased region" description="Polar residues" evidence="2">
    <location>
        <begin position="556"/>
        <end position="566"/>
    </location>
</feature>
<dbReference type="EMBL" id="JAFJMO010000017">
    <property type="protein sequence ID" value="KAJ8252348.1"/>
    <property type="molecule type" value="Genomic_DNA"/>
</dbReference>